<organism evidence="2">
    <name type="scientific">mine drainage metagenome</name>
    <dbReference type="NCBI Taxonomy" id="410659"/>
    <lineage>
        <taxon>unclassified sequences</taxon>
        <taxon>metagenomes</taxon>
        <taxon>ecological metagenomes</taxon>
    </lineage>
</organism>
<dbReference type="InterPro" id="IPR027417">
    <property type="entry name" value="P-loop_NTPase"/>
</dbReference>
<sequence>MLATAHALGFGIYRQRGLVQIFDQDTLWTDVGYVLEGGELAAGQLVTLARTPDTSPEFLENHSDPQDLIQFYPFNGADEQTAWLLQSIQAEIQDQELRPEDIVVINPNPLTTQKEVGPIRQQLFDKGINSELAGVSTSADIFTKVGSVTFTGIFRAKGNEAGMVYIMNAQDCASGWDKPATVLVRNRLFTAITRSKAWVRILGIGPNMDLLIQEWNTLRENDYKLRFRYPTDEEKKQLRIINKELQGRGQTRRRAVKLQREQLILAVARGDIDRDQLILELENLKPATSKR</sequence>
<dbReference type="Pfam" id="PF13538">
    <property type="entry name" value="UvrD_C_2"/>
    <property type="match status" value="1"/>
</dbReference>
<dbReference type="EMBL" id="AUZZ01002746">
    <property type="protein sequence ID" value="EQD59121.1"/>
    <property type="molecule type" value="Genomic_DNA"/>
</dbReference>
<name>T1AF68_9ZZZZ</name>
<dbReference type="Gene3D" id="3.40.50.300">
    <property type="entry name" value="P-loop containing nucleotide triphosphate hydrolases"/>
    <property type="match status" value="1"/>
</dbReference>
<evidence type="ECO:0000259" key="1">
    <source>
        <dbReference type="Pfam" id="PF13538"/>
    </source>
</evidence>
<reference evidence="2" key="2">
    <citation type="journal article" date="2014" name="ISME J.">
        <title>Microbial stratification in low pH oxic and suboxic macroscopic growths along an acid mine drainage.</title>
        <authorList>
            <person name="Mendez-Garcia C."/>
            <person name="Mesa V."/>
            <person name="Sprenger R.R."/>
            <person name="Richter M."/>
            <person name="Diez M.S."/>
            <person name="Solano J."/>
            <person name="Bargiela R."/>
            <person name="Golyshina O.V."/>
            <person name="Manteca A."/>
            <person name="Ramos J.L."/>
            <person name="Gallego J.R."/>
            <person name="Llorente I."/>
            <person name="Martins Dos Santos V.A."/>
            <person name="Jensen O.N."/>
            <person name="Pelaez A.I."/>
            <person name="Sanchez J."/>
            <person name="Ferrer M."/>
        </authorList>
    </citation>
    <scope>NUCLEOTIDE SEQUENCE</scope>
</reference>
<dbReference type="AlphaFoldDB" id="T1AF68"/>
<proteinExistence type="predicted"/>
<protein>
    <recommendedName>
        <fullName evidence="1">UvrD-like helicase C-terminal domain-containing protein</fullName>
    </recommendedName>
</protein>
<gene>
    <name evidence="2" type="ORF">B2A_04101</name>
</gene>
<reference evidence="2" key="1">
    <citation type="submission" date="2013-08" db="EMBL/GenBank/DDBJ databases">
        <authorList>
            <person name="Mendez C."/>
            <person name="Richter M."/>
            <person name="Ferrer M."/>
            <person name="Sanchez J."/>
        </authorList>
    </citation>
    <scope>NUCLEOTIDE SEQUENCE</scope>
</reference>
<feature type="domain" description="UvrD-like helicase C-terminal" evidence="1">
    <location>
        <begin position="151"/>
        <end position="201"/>
    </location>
</feature>
<accession>T1AF68</accession>
<comment type="caution">
    <text evidence="2">The sequence shown here is derived from an EMBL/GenBank/DDBJ whole genome shotgun (WGS) entry which is preliminary data.</text>
</comment>
<evidence type="ECO:0000313" key="2">
    <source>
        <dbReference type="EMBL" id="EQD59121.1"/>
    </source>
</evidence>
<dbReference type="SUPFAM" id="SSF52540">
    <property type="entry name" value="P-loop containing nucleoside triphosphate hydrolases"/>
    <property type="match status" value="1"/>
</dbReference>
<dbReference type="InterPro" id="IPR027785">
    <property type="entry name" value="UvrD-like_helicase_C"/>
</dbReference>